<keyword evidence="8" id="KW-1185">Reference proteome</keyword>
<feature type="domain" description="AN1-type" evidence="6">
    <location>
        <begin position="71"/>
        <end position="120"/>
    </location>
</feature>
<organism evidence="7 8">
    <name type="scientific">Bifiguratus adelaidae</name>
    <dbReference type="NCBI Taxonomy" id="1938954"/>
    <lineage>
        <taxon>Eukaryota</taxon>
        <taxon>Fungi</taxon>
        <taxon>Fungi incertae sedis</taxon>
        <taxon>Mucoromycota</taxon>
        <taxon>Mucoromycotina</taxon>
        <taxon>Endogonomycetes</taxon>
        <taxon>Endogonales</taxon>
        <taxon>Endogonales incertae sedis</taxon>
        <taxon>Bifiguratus</taxon>
    </lineage>
</organism>
<protein>
    <recommendedName>
        <fullName evidence="6">AN1-type domain-containing protein</fullName>
    </recommendedName>
</protein>
<gene>
    <name evidence="7" type="ORF">BZG36_00859</name>
</gene>
<dbReference type="InterPro" id="IPR035896">
    <property type="entry name" value="AN1-like_Znf"/>
</dbReference>
<evidence type="ECO:0000256" key="2">
    <source>
        <dbReference type="ARBA" id="ARBA00022771"/>
    </source>
</evidence>
<feature type="compositionally biased region" description="Polar residues" evidence="5">
    <location>
        <begin position="113"/>
        <end position="128"/>
    </location>
</feature>
<keyword evidence="3" id="KW-0862">Zinc</keyword>
<proteinExistence type="predicted"/>
<dbReference type="OrthoDB" id="431929at2759"/>
<evidence type="ECO:0000256" key="1">
    <source>
        <dbReference type="ARBA" id="ARBA00022723"/>
    </source>
</evidence>
<feature type="region of interest" description="Disordered" evidence="5">
    <location>
        <begin position="113"/>
        <end position="157"/>
    </location>
</feature>
<evidence type="ECO:0000313" key="8">
    <source>
        <dbReference type="Proteomes" id="UP000242875"/>
    </source>
</evidence>
<dbReference type="EMBL" id="MVBO01000009">
    <property type="protein sequence ID" value="OZJ05815.1"/>
    <property type="molecule type" value="Genomic_DNA"/>
</dbReference>
<dbReference type="GO" id="GO:0008270">
    <property type="term" value="F:zinc ion binding"/>
    <property type="evidence" value="ECO:0007669"/>
    <property type="project" value="UniProtKB-KW"/>
</dbReference>
<feature type="compositionally biased region" description="Basic residues" evidence="5">
    <location>
        <begin position="39"/>
        <end position="49"/>
    </location>
</feature>
<dbReference type="SMART" id="SM00154">
    <property type="entry name" value="ZnF_AN1"/>
    <property type="match status" value="1"/>
</dbReference>
<dbReference type="PROSITE" id="PS51039">
    <property type="entry name" value="ZF_AN1"/>
    <property type="match status" value="1"/>
</dbReference>
<evidence type="ECO:0000256" key="4">
    <source>
        <dbReference type="PROSITE-ProRule" id="PRU00449"/>
    </source>
</evidence>
<sequence length="171" mass="19384">MTSHEEVTEVADDLANTRLYSDDSEVAEAPVSAQADGKKPKKKKKKVKQKAPLDEQDDDWKALESAEVLNPKAPNQCFAQGCKTSLGAIGMECRWCGHKYCIQHRLPESHSSQCASKAQSHSQSQFKQDSLHYVTESRKDQHKVNSNKFDISTSREELRKRLRDRIAQAKR</sequence>
<keyword evidence="1" id="KW-0479">Metal-binding</keyword>
<dbReference type="Proteomes" id="UP000242875">
    <property type="component" value="Unassembled WGS sequence"/>
</dbReference>
<evidence type="ECO:0000256" key="3">
    <source>
        <dbReference type="ARBA" id="ARBA00022833"/>
    </source>
</evidence>
<dbReference type="Gene3D" id="4.10.1110.10">
    <property type="entry name" value="AN1-like Zinc finger"/>
    <property type="match status" value="1"/>
</dbReference>
<evidence type="ECO:0000313" key="7">
    <source>
        <dbReference type="EMBL" id="OZJ05815.1"/>
    </source>
</evidence>
<comment type="caution">
    <text evidence="7">The sequence shown here is derived from an EMBL/GenBank/DDBJ whole genome shotgun (WGS) entry which is preliminary data.</text>
</comment>
<keyword evidence="2 4" id="KW-0863">Zinc-finger</keyword>
<dbReference type="InterPro" id="IPR000058">
    <property type="entry name" value="Znf_AN1"/>
</dbReference>
<feature type="region of interest" description="Disordered" evidence="5">
    <location>
        <begin position="1"/>
        <end position="59"/>
    </location>
</feature>
<dbReference type="Pfam" id="PF01428">
    <property type="entry name" value="zf-AN1"/>
    <property type="match status" value="1"/>
</dbReference>
<accession>A0A261Y5B6</accession>
<dbReference type="SUPFAM" id="SSF118310">
    <property type="entry name" value="AN1-like Zinc finger"/>
    <property type="match status" value="1"/>
</dbReference>
<evidence type="ECO:0000256" key="5">
    <source>
        <dbReference type="SAM" id="MobiDB-lite"/>
    </source>
</evidence>
<name>A0A261Y5B6_9FUNG</name>
<reference evidence="7 8" key="1">
    <citation type="journal article" date="2017" name="Mycologia">
        <title>Bifiguratus adelaidae, gen. et sp. nov., a new member of Mucoromycotina in endophytic and soil-dwelling habitats.</title>
        <authorList>
            <person name="Torres-Cruz T.J."/>
            <person name="Billingsley Tobias T.L."/>
            <person name="Almatruk M."/>
            <person name="Hesse C."/>
            <person name="Kuske C.R."/>
            <person name="Desiro A."/>
            <person name="Benucci G.M."/>
            <person name="Bonito G."/>
            <person name="Stajich J.E."/>
            <person name="Dunlap C."/>
            <person name="Arnold A.E."/>
            <person name="Porras-Alfaro A."/>
        </authorList>
    </citation>
    <scope>NUCLEOTIDE SEQUENCE [LARGE SCALE GENOMIC DNA]</scope>
    <source>
        <strain evidence="7 8">AZ0501</strain>
    </source>
</reference>
<dbReference type="AlphaFoldDB" id="A0A261Y5B6"/>
<evidence type="ECO:0000259" key="6">
    <source>
        <dbReference type="PROSITE" id="PS51039"/>
    </source>
</evidence>